<proteinExistence type="predicted"/>
<dbReference type="EMBL" id="UOFL01000250">
    <property type="protein sequence ID" value="VAW82649.1"/>
    <property type="molecule type" value="Genomic_DNA"/>
</dbReference>
<reference evidence="1" key="1">
    <citation type="submission" date="2018-06" db="EMBL/GenBank/DDBJ databases">
        <authorList>
            <person name="Zhirakovskaya E."/>
        </authorList>
    </citation>
    <scope>NUCLEOTIDE SEQUENCE</scope>
</reference>
<name>A0A3B0Z8Q9_9ZZZZ</name>
<dbReference type="Gene3D" id="3.40.1260.10">
    <property type="entry name" value="DsrEFH-like"/>
    <property type="match status" value="1"/>
</dbReference>
<dbReference type="PANTHER" id="PTHR37691:SF1">
    <property type="entry name" value="BLR3518 PROTEIN"/>
    <property type="match status" value="1"/>
</dbReference>
<sequence length="144" mass="15575">MSNRMSYIKGLLFVSLLVVSIVGFSVGKIHKVVIQVSTSDPLTQKIALNNAVNIQKHYGVDNVKVEIVAYGPGLSIMTKKNILSQRVESLAISNIHFSACGNTIKKVTKKKGKKPVLTGGVKVVPSGVVRLIELQGKGYAYIRP</sequence>
<dbReference type="PANTHER" id="PTHR37691">
    <property type="entry name" value="BLR3518 PROTEIN"/>
    <property type="match status" value="1"/>
</dbReference>
<dbReference type="AlphaFoldDB" id="A0A3B0Z8Q9"/>
<dbReference type="Pfam" id="PF02635">
    <property type="entry name" value="DsrE"/>
    <property type="match status" value="1"/>
</dbReference>
<dbReference type="SUPFAM" id="SSF75169">
    <property type="entry name" value="DsrEFH-like"/>
    <property type="match status" value="1"/>
</dbReference>
<gene>
    <name evidence="1" type="ORF">MNBD_GAMMA12-586</name>
</gene>
<evidence type="ECO:0000313" key="1">
    <source>
        <dbReference type="EMBL" id="VAW82649.1"/>
    </source>
</evidence>
<protein>
    <submittedName>
        <fullName evidence="1">Uncharacterized protein</fullName>
    </submittedName>
</protein>
<organism evidence="1">
    <name type="scientific">hydrothermal vent metagenome</name>
    <dbReference type="NCBI Taxonomy" id="652676"/>
    <lineage>
        <taxon>unclassified sequences</taxon>
        <taxon>metagenomes</taxon>
        <taxon>ecological metagenomes</taxon>
    </lineage>
</organism>
<accession>A0A3B0Z8Q9</accession>
<dbReference type="InterPro" id="IPR027396">
    <property type="entry name" value="DsrEFH-like"/>
</dbReference>
<dbReference type="InterPro" id="IPR003787">
    <property type="entry name" value="Sulphur_relay_DsrE/F-like"/>
</dbReference>